<proteinExistence type="predicted"/>
<accession>A4S9E6</accession>
<evidence type="ECO:0000313" key="3">
    <source>
        <dbReference type="Proteomes" id="UP000001568"/>
    </source>
</evidence>
<sequence length="324" mass="36726">MRRALAALAIAAELGRELAEASALDSVAARSRTVRVFEQPPEATTPTVRKNEGDDDYDYDYGYDSDGDGDGEARYAREGWYDEFARASDGVDSGARTMSYDEYVEREVAKLELSLIESASASDAGAMRETLDEIAYDIQSDLERIANARALEMTWVGDAAYPPVDFVAFTNEAYVVYDADGSRVMFEPQGEIGRLMQQLTWFSTIFPGNPTALDDYMRCATLVRPCSVEEVLRRCTYENRGSWYRERISRMNAPLSWPYCQPDLEEVYQFCTEFELQSGLCDPRRARERMYLSRTVAINGGTAPCLRWRTNIFGTRECIDRGHR</sequence>
<dbReference type="OMA" id="RWRTNIF"/>
<dbReference type="OrthoDB" id="498752at2759"/>
<dbReference type="HOGENOM" id="CLU_858912_0_0_1"/>
<evidence type="ECO:0000256" key="1">
    <source>
        <dbReference type="SAM" id="MobiDB-lite"/>
    </source>
</evidence>
<reference evidence="2 3" key="1">
    <citation type="journal article" date="2007" name="Proc. Natl. Acad. Sci. U.S.A.">
        <title>The tiny eukaryote Ostreococcus provides genomic insights into the paradox of plankton speciation.</title>
        <authorList>
            <person name="Palenik B."/>
            <person name="Grimwood J."/>
            <person name="Aerts A."/>
            <person name="Rouze P."/>
            <person name="Salamov A."/>
            <person name="Putnam N."/>
            <person name="Dupont C."/>
            <person name="Jorgensen R."/>
            <person name="Derelle E."/>
            <person name="Rombauts S."/>
            <person name="Zhou K."/>
            <person name="Otillar R."/>
            <person name="Merchant S.S."/>
            <person name="Podell S."/>
            <person name="Gaasterland T."/>
            <person name="Napoli C."/>
            <person name="Gendler K."/>
            <person name="Manuell A."/>
            <person name="Tai V."/>
            <person name="Vallon O."/>
            <person name="Piganeau G."/>
            <person name="Jancek S."/>
            <person name="Heijde M."/>
            <person name="Jabbari K."/>
            <person name="Bowler C."/>
            <person name="Lohr M."/>
            <person name="Robbens S."/>
            <person name="Werner G."/>
            <person name="Dubchak I."/>
            <person name="Pazour G.J."/>
            <person name="Ren Q."/>
            <person name="Paulsen I."/>
            <person name="Delwiche C."/>
            <person name="Schmutz J."/>
            <person name="Rokhsar D."/>
            <person name="Van de Peer Y."/>
            <person name="Moreau H."/>
            <person name="Grigoriev I.V."/>
        </authorList>
    </citation>
    <scope>NUCLEOTIDE SEQUENCE [LARGE SCALE GENOMIC DNA]</scope>
    <source>
        <strain evidence="2 3">CCE9901</strain>
    </source>
</reference>
<dbReference type="AlphaFoldDB" id="A4S9E6"/>
<dbReference type="Gramene" id="ABP00344">
    <property type="protein sequence ID" value="ABP00344"/>
    <property type="gene ID" value="OSTLU_93894"/>
</dbReference>
<dbReference type="GeneID" id="5005951"/>
<dbReference type="EMBL" id="CP000596">
    <property type="protein sequence ID" value="ABP00344.1"/>
    <property type="molecule type" value="Genomic_DNA"/>
</dbReference>
<dbReference type="Proteomes" id="UP000001568">
    <property type="component" value="Chromosome 16"/>
</dbReference>
<organism evidence="2 3">
    <name type="scientific">Ostreococcus lucimarinus (strain CCE9901)</name>
    <dbReference type="NCBI Taxonomy" id="436017"/>
    <lineage>
        <taxon>Eukaryota</taxon>
        <taxon>Viridiplantae</taxon>
        <taxon>Chlorophyta</taxon>
        <taxon>Mamiellophyceae</taxon>
        <taxon>Mamiellales</taxon>
        <taxon>Bathycoccaceae</taxon>
        <taxon>Ostreococcus</taxon>
    </lineage>
</organism>
<dbReference type="RefSeq" id="XP_001422050.1">
    <property type="nucleotide sequence ID" value="XM_001422013.1"/>
</dbReference>
<evidence type="ECO:0000313" key="2">
    <source>
        <dbReference type="EMBL" id="ABP00344.1"/>
    </source>
</evidence>
<name>A4S9E6_OSTLU</name>
<feature type="region of interest" description="Disordered" evidence="1">
    <location>
        <begin position="37"/>
        <end position="58"/>
    </location>
</feature>
<gene>
    <name evidence="2" type="ORF">OSTLU_93894</name>
</gene>
<protein>
    <submittedName>
        <fullName evidence="2">Uncharacterized protein</fullName>
    </submittedName>
</protein>
<dbReference type="KEGG" id="olu:OSTLU_93894"/>
<keyword evidence="3" id="KW-1185">Reference proteome</keyword>